<dbReference type="InterPro" id="IPR009000">
    <property type="entry name" value="Transl_B-barrel_sf"/>
</dbReference>
<dbReference type="Gene3D" id="3.30.70.240">
    <property type="match status" value="1"/>
</dbReference>
<dbReference type="Pfam" id="PF00009">
    <property type="entry name" value="GTP_EFTU"/>
    <property type="match status" value="1"/>
</dbReference>
<dbReference type="InterPro" id="IPR014721">
    <property type="entry name" value="Ribsml_uS5_D2-typ_fold_subgr"/>
</dbReference>
<evidence type="ECO:0000256" key="7">
    <source>
        <dbReference type="ARBA" id="ARBA00048548"/>
    </source>
</evidence>
<dbReference type="Pfam" id="PF00679">
    <property type="entry name" value="EFG_C"/>
    <property type="match status" value="1"/>
</dbReference>
<dbReference type="SUPFAM" id="SSF54211">
    <property type="entry name" value="Ribosomal protein S5 domain 2-like"/>
    <property type="match status" value="1"/>
</dbReference>
<dbReference type="Gene3D" id="3.40.50.300">
    <property type="entry name" value="P-loop containing nucleotide triphosphate hydrolases"/>
    <property type="match status" value="1"/>
</dbReference>
<dbReference type="InterPro" id="IPR000795">
    <property type="entry name" value="T_Tr_GTP-bd_dom"/>
</dbReference>
<dbReference type="PANTHER" id="PTHR42908">
    <property type="entry name" value="TRANSLATION ELONGATION FACTOR-RELATED"/>
    <property type="match status" value="1"/>
</dbReference>
<dbReference type="PRINTS" id="PR00315">
    <property type="entry name" value="ELONGATNFCT"/>
</dbReference>
<dbReference type="CDD" id="cd16268">
    <property type="entry name" value="EF2_II"/>
    <property type="match status" value="1"/>
</dbReference>
<dbReference type="InterPro" id="IPR005225">
    <property type="entry name" value="Small_GTP-bd"/>
</dbReference>
<reference evidence="11" key="3">
    <citation type="submission" date="2025-09" db="UniProtKB">
        <authorList>
            <consortium name="Ensembl"/>
        </authorList>
    </citation>
    <scope>IDENTIFICATION</scope>
</reference>
<sequence length="972" mass="108102">IRNICILAHVDHGKTTLADALIASNGIISKRMAGKLRYMDSRDDEQLRGITMKSSAISLHYLLETKEYLVNLIDSPGHVDFGSEVCTAVRLCDGAIVVVDVVEGVCPQTHAVLRQAWLEKLSPILVLNKIDRLITELKFTPDEAHLHLQQVLEQVNAVTGSLYSAEVTNTSVTPCIRTQVVYDWSSGLADTDDSKLYFSPSHGNVVFASAVDGWGFKIQHFSRIFSKKLGIREKILTRTLWGDYYVNTKTKKIMKGAQVRAKGKKTLFVQFILENLWAIYDAVFIKSQWLPLADAVLSSVCQYLPSPSEINGDRVEGLMCAATKSFSALHQESRALKQDFLSCDPTSSTTIVLVSKMVAVEAKLMPQNKPRYLLSEELPKNEQNEKNEQFIAFARVFSGTLKVGQTLFVLGPKYDPTSILDLNVKSNPHVSQTSVTSIYLWMGRELESLEEAPAGCIVGIGGLEDVVLNSATLCSSMACPPFNALTVDVAPIIRVAVEPYLLSEMNNLVDGLKLLNQADPCVQVMVQETGEHVVIAAGEVHLQRCLDDLKNRFSKIEIKASAPIVPFRETVIKRPKTALSKNGKSKNGSVVIETPNKQSTLVVRAVPLPTDVVKILEEQSDLLKLLSSMEGLFKDFQDHRRRRLMSTGSNISTIHSQLKIKQETLEQIKQLKSSLEAAFSSAGRRKWSNAVDRIWSFGPRGNGPNILLNNEDDYNRPSIWTCAYVDDDLQSKGERCFELSTADSSVDIGMYRECDQSIVSGFQLATLSGPLCEEPMHGVCFVVEEWKISAPPAASTEGQKEQEDRIGLLSGRLISASKEACRRSFQAQPQRLMAAMYTCNVQATAEVLGKVYAVLGRREGRVLSEDLRDGTNSFDIHATLPVAESFGFAEEIRKRTSGLASPQLVFSHWEVVNSDPFWVPTTEEEIQHYGEKADFENQAIKYMNSVRRRKGLFVEEKTVEHAEKQRTLSKNK</sequence>
<dbReference type="InterPro" id="IPR004161">
    <property type="entry name" value="EFTu-like_2"/>
</dbReference>
<dbReference type="Gene3D" id="3.30.230.10">
    <property type="match status" value="1"/>
</dbReference>
<dbReference type="Pfam" id="PF25118">
    <property type="entry name" value="EFL1"/>
    <property type="match status" value="1"/>
</dbReference>
<feature type="domain" description="Tr-type G" evidence="10">
    <location>
        <begin position="1"/>
        <end position="308"/>
    </location>
</feature>
<dbReference type="InterPro" id="IPR056752">
    <property type="entry name" value="EFL1"/>
</dbReference>
<dbReference type="GO" id="GO:0003924">
    <property type="term" value="F:GTPase activity"/>
    <property type="evidence" value="ECO:0007669"/>
    <property type="project" value="InterPro"/>
</dbReference>
<evidence type="ECO:0000259" key="10">
    <source>
        <dbReference type="PROSITE" id="PS51722"/>
    </source>
</evidence>
<keyword evidence="2" id="KW-0963">Cytoplasm</keyword>
<dbReference type="InterPro" id="IPR027417">
    <property type="entry name" value="P-loop_NTPase"/>
</dbReference>
<dbReference type="HOGENOM" id="CLU_002794_3_1_1"/>
<dbReference type="FunFam" id="3.30.70.240:FF:000006">
    <property type="entry name" value="Elongation factor like GTPase 1"/>
    <property type="match status" value="1"/>
</dbReference>
<evidence type="ECO:0000256" key="2">
    <source>
        <dbReference type="ARBA" id="ARBA00022490"/>
    </source>
</evidence>
<dbReference type="PANTHER" id="PTHR42908:SF3">
    <property type="entry name" value="ELONGATION FACTOR-LIKE GTPASE 1"/>
    <property type="match status" value="1"/>
</dbReference>
<dbReference type="Gene3D" id="2.40.30.10">
    <property type="entry name" value="Translation factors"/>
    <property type="match status" value="1"/>
</dbReference>
<keyword evidence="4" id="KW-0547">Nucleotide-binding</keyword>
<accession>H2YCF8</accession>
<dbReference type="SMART" id="SM00838">
    <property type="entry name" value="EFG_C"/>
    <property type="match status" value="1"/>
</dbReference>
<dbReference type="InterPro" id="IPR000640">
    <property type="entry name" value="EFG_V-like"/>
</dbReference>
<dbReference type="Gene3D" id="3.30.70.870">
    <property type="entry name" value="Elongation Factor G (Translational Gtpase), domain 3"/>
    <property type="match status" value="1"/>
</dbReference>
<evidence type="ECO:0000256" key="6">
    <source>
        <dbReference type="ARBA" id="ARBA00023134"/>
    </source>
</evidence>
<keyword evidence="5" id="KW-0378">Hydrolase</keyword>
<dbReference type="GO" id="GO:0005525">
    <property type="term" value="F:GTP binding"/>
    <property type="evidence" value="ECO:0007669"/>
    <property type="project" value="UniProtKB-KW"/>
</dbReference>
<evidence type="ECO:0000256" key="9">
    <source>
        <dbReference type="ARBA" id="ARBA00081809"/>
    </source>
</evidence>
<evidence type="ECO:0000313" key="11">
    <source>
        <dbReference type="Ensembl" id="ENSCSAVP00000003006.1"/>
    </source>
</evidence>
<dbReference type="GO" id="GO:0005829">
    <property type="term" value="C:cytosol"/>
    <property type="evidence" value="ECO:0007669"/>
    <property type="project" value="TreeGrafter"/>
</dbReference>
<organism evidence="11 12">
    <name type="scientific">Ciona savignyi</name>
    <name type="common">Pacific transparent sea squirt</name>
    <dbReference type="NCBI Taxonomy" id="51511"/>
    <lineage>
        <taxon>Eukaryota</taxon>
        <taxon>Metazoa</taxon>
        <taxon>Chordata</taxon>
        <taxon>Tunicata</taxon>
        <taxon>Ascidiacea</taxon>
        <taxon>Phlebobranchia</taxon>
        <taxon>Cionidae</taxon>
        <taxon>Ciona</taxon>
    </lineage>
</organism>
<dbReference type="Pfam" id="PF03144">
    <property type="entry name" value="GTP_EFTU_D2"/>
    <property type="match status" value="1"/>
</dbReference>
<reference evidence="12" key="1">
    <citation type="submission" date="2003-08" db="EMBL/GenBank/DDBJ databases">
        <authorList>
            <person name="Birren B."/>
            <person name="Nusbaum C."/>
            <person name="Abebe A."/>
            <person name="Abouelleil A."/>
            <person name="Adekoya E."/>
            <person name="Ait-zahra M."/>
            <person name="Allen N."/>
            <person name="Allen T."/>
            <person name="An P."/>
            <person name="Anderson M."/>
            <person name="Anderson S."/>
            <person name="Arachchi H."/>
            <person name="Armbruster J."/>
            <person name="Bachantsang P."/>
            <person name="Baldwin J."/>
            <person name="Barry A."/>
            <person name="Bayul T."/>
            <person name="Blitshsteyn B."/>
            <person name="Bloom T."/>
            <person name="Blye J."/>
            <person name="Boguslavskiy L."/>
            <person name="Borowsky M."/>
            <person name="Boukhgalter B."/>
            <person name="Brunache A."/>
            <person name="Butler J."/>
            <person name="Calixte N."/>
            <person name="Calvo S."/>
            <person name="Camarata J."/>
            <person name="Campo K."/>
            <person name="Chang J."/>
            <person name="Cheshatsang Y."/>
            <person name="Citroen M."/>
            <person name="Collymore A."/>
            <person name="Considine T."/>
            <person name="Cook A."/>
            <person name="Cooke P."/>
            <person name="Corum B."/>
            <person name="Cuomo C."/>
            <person name="David R."/>
            <person name="Dawoe T."/>
            <person name="Degray S."/>
            <person name="Dodge S."/>
            <person name="Dooley K."/>
            <person name="Dorje P."/>
            <person name="Dorjee K."/>
            <person name="Dorris L."/>
            <person name="Duffey N."/>
            <person name="Dupes A."/>
            <person name="Elkins T."/>
            <person name="Engels R."/>
            <person name="Erickson J."/>
            <person name="Farina A."/>
            <person name="Faro S."/>
            <person name="Ferreira P."/>
            <person name="Fischer H."/>
            <person name="Fitzgerald M."/>
            <person name="Foley K."/>
            <person name="Gage D."/>
            <person name="Galagan J."/>
            <person name="Gearin G."/>
            <person name="Gnerre S."/>
            <person name="Gnirke A."/>
            <person name="Goyette A."/>
            <person name="Graham J."/>
            <person name="Grandbois E."/>
            <person name="Gyaltsen K."/>
            <person name="Hafez N."/>
            <person name="Hagopian D."/>
            <person name="Hagos B."/>
            <person name="Hall J."/>
            <person name="Hatcher B."/>
            <person name="Heller A."/>
            <person name="Higgins H."/>
            <person name="Honan T."/>
            <person name="Horn A."/>
            <person name="Houde N."/>
            <person name="Hughes L."/>
            <person name="Hulme W."/>
            <person name="Husby E."/>
            <person name="Iliev I."/>
            <person name="Jaffe D."/>
            <person name="Jones C."/>
            <person name="Kamal M."/>
            <person name="Kamat A."/>
            <person name="Kamvysselis M."/>
            <person name="Karlsson E."/>
            <person name="Kells C."/>
            <person name="Kieu A."/>
            <person name="Kisner P."/>
            <person name="Kodira C."/>
            <person name="Kulbokas E."/>
            <person name="Labutti K."/>
            <person name="Lama D."/>
            <person name="Landers T."/>
            <person name="Leger J."/>
            <person name="Levine S."/>
            <person name="Lewis D."/>
            <person name="Lewis T."/>
            <person name="Lindblad-toh K."/>
            <person name="Liu X."/>
            <person name="Lokyitsang T."/>
            <person name="Lokyitsang Y."/>
            <person name="Lucien O."/>
            <person name="Lui A."/>
            <person name="Ma L.J."/>
            <person name="Mabbitt R."/>
            <person name="Macdonald J."/>
            <person name="Maclean C."/>
            <person name="Major J."/>
            <person name="Manning J."/>
            <person name="Marabella R."/>
            <person name="Maru K."/>
            <person name="Matthews C."/>
            <person name="Mauceli E."/>
            <person name="Mccarthy M."/>
            <person name="Mcdonough S."/>
            <person name="Mcghee T."/>
            <person name="Meldrim J."/>
            <person name="Meneus L."/>
            <person name="Mesirov J."/>
            <person name="Mihalev A."/>
            <person name="Mihova T."/>
            <person name="Mikkelsen T."/>
            <person name="Mlenga V."/>
            <person name="Moru K."/>
            <person name="Mozes J."/>
            <person name="Mulrain L."/>
            <person name="Munson G."/>
            <person name="Naylor J."/>
            <person name="Newes C."/>
            <person name="Nguyen C."/>
            <person name="Nguyen N."/>
            <person name="Nguyen T."/>
            <person name="Nicol R."/>
            <person name="Nielsen C."/>
            <person name="Nizzari M."/>
            <person name="Norbu C."/>
            <person name="Norbu N."/>
            <person name="O'donnell P."/>
            <person name="Okoawo O."/>
            <person name="O'leary S."/>
            <person name="Omotosho B."/>
            <person name="O'neill K."/>
            <person name="Osman S."/>
            <person name="Parker S."/>
            <person name="Perrin D."/>
            <person name="Phunkhang P."/>
            <person name="Piqani B."/>
            <person name="Purcell S."/>
            <person name="Rachupka T."/>
            <person name="Ramasamy U."/>
            <person name="Rameau R."/>
            <person name="Ray V."/>
            <person name="Raymond C."/>
            <person name="Retta R."/>
            <person name="Richardson S."/>
            <person name="Rise C."/>
            <person name="Rodriguez J."/>
            <person name="Rogers J."/>
            <person name="Rogov P."/>
            <person name="Rutman M."/>
            <person name="Schupbach R."/>
            <person name="Seaman C."/>
            <person name="Settipalli S."/>
            <person name="Sharpe T."/>
            <person name="Sheridan J."/>
            <person name="Sherpa N."/>
            <person name="Shi J."/>
            <person name="Smirnov S."/>
            <person name="Smith C."/>
            <person name="Sougnez C."/>
            <person name="Spencer B."/>
            <person name="Stalker J."/>
            <person name="Stange-thomann N."/>
            <person name="Stavropoulos S."/>
            <person name="Stetson K."/>
            <person name="Stone C."/>
            <person name="Stone S."/>
            <person name="Stubbs M."/>
            <person name="Talamas J."/>
            <person name="Tchuinga P."/>
            <person name="Tenzing P."/>
            <person name="Tesfaye S."/>
            <person name="Theodore J."/>
            <person name="Thoulutsang Y."/>
            <person name="Topham K."/>
            <person name="Towey S."/>
            <person name="Tsamla T."/>
            <person name="Tsomo N."/>
            <person name="Vallee D."/>
            <person name="Vassiliev H."/>
            <person name="Venkataraman V."/>
            <person name="Vinson J."/>
            <person name="Vo A."/>
            <person name="Wade C."/>
            <person name="Wang S."/>
            <person name="Wangchuk T."/>
            <person name="Wangdi T."/>
            <person name="Whittaker C."/>
            <person name="Wilkinson J."/>
            <person name="Wu Y."/>
            <person name="Wyman D."/>
            <person name="Yadav S."/>
            <person name="Yang S."/>
            <person name="Yang X."/>
            <person name="Yeager S."/>
            <person name="Yee E."/>
            <person name="Young G."/>
            <person name="Zainoun J."/>
            <person name="Zembeck L."/>
            <person name="Zimmer A."/>
            <person name="Zody M."/>
            <person name="Lander E."/>
        </authorList>
    </citation>
    <scope>NUCLEOTIDE SEQUENCE [LARGE SCALE GENOMIC DNA]</scope>
</reference>
<dbReference type="SUPFAM" id="SSF52540">
    <property type="entry name" value="P-loop containing nucleoside triphosphate hydrolases"/>
    <property type="match status" value="1"/>
</dbReference>
<dbReference type="GeneTree" id="ENSGT00550000074806"/>
<keyword evidence="12" id="KW-1185">Reference proteome</keyword>
<dbReference type="SUPFAM" id="SSF54980">
    <property type="entry name" value="EF-G C-terminal domain-like"/>
    <property type="match status" value="2"/>
</dbReference>
<dbReference type="Proteomes" id="UP000007875">
    <property type="component" value="Unassembled WGS sequence"/>
</dbReference>
<dbReference type="InterPro" id="IPR020568">
    <property type="entry name" value="Ribosomal_Su5_D2-typ_SF"/>
</dbReference>
<dbReference type="CDD" id="cd01681">
    <property type="entry name" value="aeEF2_snRNP_like_IV"/>
    <property type="match status" value="1"/>
</dbReference>
<evidence type="ECO:0000256" key="4">
    <source>
        <dbReference type="ARBA" id="ARBA00022741"/>
    </source>
</evidence>
<dbReference type="FunFam" id="3.40.50.300:FF:000746">
    <property type="entry name" value="Ribosome assembly protein 1"/>
    <property type="match status" value="1"/>
</dbReference>
<dbReference type="SUPFAM" id="SSF50447">
    <property type="entry name" value="Translation proteins"/>
    <property type="match status" value="1"/>
</dbReference>
<dbReference type="GO" id="GO:1990904">
    <property type="term" value="C:ribonucleoprotein complex"/>
    <property type="evidence" value="ECO:0007669"/>
    <property type="project" value="TreeGrafter"/>
</dbReference>
<dbReference type="GO" id="GO:0042256">
    <property type="term" value="P:cytosolic ribosome assembly"/>
    <property type="evidence" value="ECO:0007669"/>
    <property type="project" value="TreeGrafter"/>
</dbReference>
<dbReference type="CDD" id="cd01885">
    <property type="entry name" value="EF2"/>
    <property type="match status" value="1"/>
</dbReference>
<keyword evidence="6" id="KW-0342">GTP-binding</keyword>
<evidence type="ECO:0000256" key="8">
    <source>
        <dbReference type="ARBA" id="ARBA00068031"/>
    </source>
</evidence>
<dbReference type="PROSITE" id="PS51722">
    <property type="entry name" value="G_TR_2"/>
    <property type="match status" value="1"/>
</dbReference>
<dbReference type="GO" id="GO:0043022">
    <property type="term" value="F:ribosome binding"/>
    <property type="evidence" value="ECO:0007669"/>
    <property type="project" value="TreeGrafter"/>
</dbReference>
<dbReference type="Pfam" id="PF14492">
    <property type="entry name" value="EFG_III"/>
    <property type="match status" value="1"/>
</dbReference>
<dbReference type="CDD" id="cd16261">
    <property type="entry name" value="EF2_snRNP_III"/>
    <property type="match status" value="1"/>
</dbReference>
<dbReference type="NCBIfam" id="TIGR00231">
    <property type="entry name" value="small_GTP"/>
    <property type="match status" value="1"/>
</dbReference>
<dbReference type="AlphaFoldDB" id="H2YCF8"/>
<dbReference type="FunFam" id="3.30.70.870:FF:000002">
    <property type="entry name" value="Translation elongation factor 2"/>
    <property type="match status" value="1"/>
</dbReference>
<evidence type="ECO:0000256" key="3">
    <source>
        <dbReference type="ARBA" id="ARBA00022517"/>
    </source>
</evidence>
<dbReference type="Ensembl" id="ENSCSAVT00000003051.1">
    <property type="protein sequence ID" value="ENSCSAVP00000003006.1"/>
    <property type="gene ID" value="ENSCSAVG00000001787.1"/>
</dbReference>
<evidence type="ECO:0000256" key="1">
    <source>
        <dbReference type="ARBA" id="ARBA00004496"/>
    </source>
</evidence>
<proteinExistence type="predicted"/>
<evidence type="ECO:0000313" key="12">
    <source>
        <dbReference type="Proteomes" id="UP000007875"/>
    </source>
</evidence>
<evidence type="ECO:0000256" key="5">
    <source>
        <dbReference type="ARBA" id="ARBA00022801"/>
    </source>
</evidence>
<comment type="subcellular location">
    <subcellularLocation>
        <location evidence="1">Cytoplasm</location>
    </subcellularLocation>
</comment>
<dbReference type="InterPro" id="IPR041095">
    <property type="entry name" value="EFG_II"/>
</dbReference>
<comment type="catalytic activity">
    <reaction evidence="7">
        <text>GTP + H2O = GDP + phosphate + H(+)</text>
        <dbReference type="Rhea" id="RHEA:19669"/>
        <dbReference type="ChEBI" id="CHEBI:15377"/>
        <dbReference type="ChEBI" id="CHEBI:15378"/>
        <dbReference type="ChEBI" id="CHEBI:37565"/>
        <dbReference type="ChEBI" id="CHEBI:43474"/>
        <dbReference type="ChEBI" id="CHEBI:58189"/>
    </reaction>
</comment>
<protein>
    <recommendedName>
        <fullName evidence="8">Ribosome assembly protein 1</fullName>
    </recommendedName>
    <alternativeName>
        <fullName evidence="9">Elongation factor-like 1</fullName>
    </alternativeName>
</protein>
<dbReference type="InterPro" id="IPR035647">
    <property type="entry name" value="EFG_III/V"/>
</dbReference>
<name>H2YCF8_CIOSA</name>
<dbReference type="CDD" id="cd04096">
    <property type="entry name" value="eEF2_snRNP_like_C"/>
    <property type="match status" value="1"/>
</dbReference>
<keyword evidence="3" id="KW-0690">Ribosome biogenesis</keyword>
<reference evidence="11" key="2">
    <citation type="submission" date="2025-08" db="UniProtKB">
        <authorList>
            <consortium name="Ensembl"/>
        </authorList>
    </citation>
    <scope>IDENTIFICATION</scope>
</reference>